<dbReference type="OrthoDB" id="5410741at2759"/>
<evidence type="ECO:0000313" key="3">
    <source>
        <dbReference type="Proteomes" id="UP000230423"/>
    </source>
</evidence>
<feature type="region of interest" description="Disordered" evidence="1">
    <location>
        <begin position="80"/>
        <end position="103"/>
    </location>
</feature>
<dbReference type="EMBL" id="KZ346664">
    <property type="protein sequence ID" value="PIO69416.1"/>
    <property type="molecule type" value="Genomic_DNA"/>
</dbReference>
<proteinExistence type="predicted"/>
<accession>A0A2G9UGW1</accession>
<name>A0A2G9UGW1_TELCI</name>
<evidence type="ECO:0000313" key="2">
    <source>
        <dbReference type="EMBL" id="PIO69416.1"/>
    </source>
</evidence>
<dbReference type="Proteomes" id="UP000230423">
    <property type="component" value="Unassembled WGS sequence"/>
</dbReference>
<gene>
    <name evidence="2" type="ORF">TELCIR_08756</name>
</gene>
<dbReference type="GO" id="GO:0003676">
    <property type="term" value="F:nucleic acid binding"/>
    <property type="evidence" value="ECO:0007669"/>
    <property type="project" value="InterPro"/>
</dbReference>
<protein>
    <recommendedName>
        <fullName evidence="4">Tc1-like transposase DDE domain-containing protein</fullName>
    </recommendedName>
</protein>
<keyword evidence="3" id="KW-1185">Reference proteome</keyword>
<feature type="compositionally biased region" description="Polar residues" evidence="1">
    <location>
        <begin position="94"/>
        <end position="103"/>
    </location>
</feature>
<organism evidence="2 3">
    <name type="scientific">Teladorsagia circumcincta</name>
    <name type="common">Brown stomach worm</name>
    <name type="synonym">Ostertagia circumcincta</name>
    <dbReference type="NCBI Taxonomy" id="45464"/>
    <lineage>
        <taxon>Eukaryota</taxon>
        <taxon>Metazoa</taxon>
        <taxon>Ecdysozoa</taxon>
        <taxon>Nematoda</taxon>
        <taxon>Chromadorea</taxon>
        <taxon>Rhabditida</taxon>
        <taxon>Rhabditina</taxon>
        <taxon>Rhabditomorpha</taxon>
        <taxon>Strongyloidea</taxon>
        <taxon>Trichostrongylidae</taxon>
        <taxon>Teladorsagia</taxon>
    </lineage>
</organism>
<dbReference type="InterPro" id="IPR036397">
    <property type="entry name" value="RNaseH_sf"/>
</dbReference>
<dbReference type="Gene3D" id="3.30.420.10">
    <property type="entry name" value="Ribonuclease H-like superfamily/Ribonuclease H"/>
    <property type="match status" value="1"/>
</dbReference>
<reference evidence="2 3" key="1">
    <citation type="submission" date="2015-09" db="EMBL/GenBank/DDBJ databases">
        <title>Draft genome of the parasitic nematode Teladorsagia circumcincta isolate WARC Sus (inbred).</title>
        <authorList>
            <person name="Mitreva M."/>
        </authorList>
    </citation>
    <scope>NUCLEOTIDE SEQUENCE [LARGE SCALE GENOMIC DNA]</scope>
    <source>
        <strain evidence="2 3">S</strain>
    </source>
</reference>
<evidence type="ECO:0008006" key="4">
    <source>
        <dbReference type="Google" id="ProtNLM"/>
    </source>
</evidence>
<sequence>MQLSSEMVCFPEEQNRRESAVISRAAQSGFVLKHDNDPKLKSKPLTKWFHDNIVPLLLWLSRSPDFNPIKDLRDDFESQVEDPQAYREQEEFPQLTTALGNNP</sequence>
<dbReference type="AlphaFoldDB" id="A0A2G9UGW1"/>
<evidence type="ECO:0000256" key="1">
    <source>
        <dbReference type="SAM" id="MobiDB-lite"/>
    </source>
</evidence>